<evidence type="ECO:0000256" key="9">
    <source>
        <dbReference type="SAM" id="MobiDB-lite"/>
    </source>
</evidence>
<dbReference type="InterPro" id="IPR011050">
    <property type="entry name" value="Pectin_lyase_fold/virulence"/>
</dbReference>
<dbReference type="Gene3D" id="3.10.350.10">
    <property type="entry name" value="LysM domain"/>
    <property type="match status" value="1"/>
</dbReference>
<dbReference type="InterPro" id="IPR012334">
    <property type="entry name" value="Pectin_lyas_fold"/>
</dbReference>
<dbReference type="PANTHER" id="PTHR40088">
    <property type="entry name" value="PECTATE LYASE (EUROFUNG)"/>
    <property type="match status" value="1"/>
</dbReference>
<evidence type="ECO:0000256" key="5">
    <source>
        <dbReference type="ARBA" id="ARBA00022729"/>
    </source>
</evidence>
<dbReference type="Pfam" id="PF01476">
    <property type="entry name" value="LysM"/>
    <property type="match status" value="1"/>
</dbReference>
<keyword evidence="13" id="KW-1185">Reference proteome</keyword>
<dbReference type="InterPro" id="IPR053868">
    <property type="entry name" value="Pel9A-like_beta_helix"/>
</dbReference>
<dbReference type="SMART" id="SM00060">
    <property type="entry name" value="FN3"/>
    <property type="match status" value="1"/>
</dbReference>
<accession>A0AAE3D9F8</accession>
<evidence type="ECO:0000256" key="2">
    <source>
        <dbReference type="ARBA" id="ARBA00004613"/>
    </source>
</evidence>
<dbReference type="PROSITE" id="PS50853">
    <property type="entry name" value="FN3"/>
    <property type="match status" value="1"/>
</dbReference>
<dbReference type="InterPro" id="IPR036779">
    <property type="entry name" value="LysM_dom_sf"/>
</dbReference>
<dbReference type="InterPro" id="IPR058863">
    <property type="entry name" value="PelX-like_Ig"/>
</dbReference>
<evidence type="ECO:0000313" key="12">
    <source>
        <dbReference type="EMBL" id="MCC2120616.1"/>
    </source>
</evidence>
<keyword evidence="7" id="KW-0456">Lyase</keyword>
<dbReference type="InterPro" id="IPR003961">
    <property type="entry name" value="FN3_dom"/>
</dbReference>
<dbReference type="Pfam" id="PF22842">
    <property type="entry name" value="Pel9A-like_beta_helix"/>
    <property type="match status" value="1"/>
</dbReference>
<dbReference type="InterPro" id="IPR052052">
    <property type="entry name" value="Polysaccharide_Lyase_9"/>
</dbReference>
<feature type="compositionally biased region" description="Acidic residues" evidence="9">
    <location>
        <begin position="1223"/>
        <end position="1234"/>
    </location>
</feature>
<keyword evidence="3" id="KW-0964">Secreted</keyword>
<dbReference type="Pfam" id="PF25850">
    <property type="entry name" value="PelX_Ig"/>
    <property type="match status" value="1"/>
</dbReference>
<evidence type="ECO:0000256" key="1">
    <source>
        <dbReference type="ARBA" id="ARBA00001913"/>
    </source>
</evidence>
<dbReference type="InterPro" id="IPR036116">
    <property type="entry name" value="FN3_sf"/>
</dbReference>
<dbReference type="InterPro" id="IPR058953">
    <property type="entry name" value="PelX-like_N"/>
</dbReference>
<dbReference type="SUPFAM" id="SSF51126">
    <property type="entry name" value="Pectin lyase-like"/>
    <property type="match status" value="1"/>
</dbReference>
<feature type="region of interest" description="Disordered" evidence="9">
    <location>
        <begin position="1222"/>
        <end position="1247"/>
    </location>
</feature>
<evidence type="ECO:0000259" key="11">
    <source>
        <dbReference type="PROSITE" id="PS51782"/>
    </source>
</evidence>
<evidence type="ECO:0000313" key="13">
    <source>
        <dbReference type="Proteomes" id="UP001197795"/>
    </source>
</evidence>
<evidence type="ECO:0000256" key="8">
    <source>
        <dbReference type="ARBA" id="ARBA00038263"/>
    </source>
</evidence>
<dbReference type="PROSITE" id="PS51782">
    <property type="entry name" value="LYSM"/>
    <property type="match status" value="1"/>
</dbReference>
<dbReference type="Proteomes" id="UP001197795">
    <property type="component" value="Unassembled WGS sequence"/>
</dbReference>
<evidence type="ECO:0000256" key="6">
    <source>
        <dbReference type="ARBA" id="ARBA00022837"/>
    </source>
</evidence>
<sequence length="1477" mass="158128">MLGRRGRKERKRLMALLLAGAMVLSGMGISPISVQAEETEPVVEQVSETVSDGNAERAREVLGEEEGIAATSTTQDANAAMAAAQSGTEKDLYELDLSKGLTAGTTYDGGISVLETMSFKSGSASLDGVKYTGCVQGDNSPNPNKGKIPTSGAAVRLEAEKDGRIKVVFKAKGKDIYFLQDVDGKPQGIETFKAGADLIAKTYEVEKGGTYYLYASGSKIMIYALTVDYRSSVSWDDIAAPVLGTPFVKDGTITVPYTAQIGGIYAKSLEVTMYDADGNAVETKSVTAQGTSGNAEFQPTASGTYSFEAKLIGEGENTKASNKTTSIEFVLPMATPKGLNAENKGHGNVKLTWQAVAEAESYKVSVDGTVVEEGVTALAQTIKGLTVGQEYTFQVAAVRGENVSTPAEVKLTITEDAVKTWNFAAFGQGVDNKTANNGYSGSLDTGDLKIWEKNSKGKLVAASTDGLAFYYTTIDPATENFTLSADITVDEWTYTNGQEGFGLMAADRVGENGDSGIFWNNSYMLSATKVEYLWDATEGKVSDAGDKYTMKLGIGSQEKIGVTPENMNDSPTDQGFRSTMTTLETSAANSGNGAGTYNIVGKYTNSAEAVKDITDLNVQTTFHMILQRNNTGYFLSYTNVETGETVTNKYYHGKDGDELTRLDAENIYVGFFASRTATISVANAVLTTIDPAKDAPAESRPVTYVTPNYTIDSASVANSADYELVYYGNADGTLKITNSDNETVLSDAGVKANTKVYTHTTLKSGSNVFHVEFTPNADYRPSEYSLLSSYDTVTFDFTVNYNVKGRTVIYAAPEGRSTGSGTNSDPVDIYTAVKSVAPGQMIVLKGGTYALDKTVTIDRGVSGTTDARIYMIADPDSTSRPVLNFQRKCAGMILAGDYWYFQGFDVTGSANSLKGIQVSGSHNTLDDIMAYRNGNTGIQISRYKSTDGRSDWPSYNLILNCTSYLNADAGYEDADGFAAKLTIGEGNVFDGCIAAYNADDGWDLFAKIETGAIGQVVIQNCVAFKNGYVLDENGQEVDAGNGNGFKMGGSSISGHHILRNSVSFGNKAKGIDSNSCPDIEAYSSTSYNNESFNVAFYTNDAKNTAFMAKGILSFKDSSNAAGQTVTEQFKPKGTQETSAYENAMNYYWRGENSTNSEGIAATAEWFQNMDMNSAIHGGIRRNTDGTINMNGFLAVTSAVPEGVGARMTGTPSAVFTVAADVVNNDDDDDDDDDNSGSSAAPAVDWTDVSNSVQDKVAEMMKNPAIASVNMNFVCSGEVKVPQNVLNTIKGTKLTVAFHSGNGVALSISGQDLKNKDLSKIQNIDLTVDQTSNTIPANVVSAKSGTVNRQLGIRDTGSFGVNVNIHVNVGKDNSGKSANLYRYNTEKGRLEYCGSFTITSTGQSMFALKRGGNYLVTVTDRRPSESIWYTEGGYTVKSGDTLFKIAKRNHMTLAQLLRRNVQITNQNVIRVGQKLNLE</sequence>
<dbReference type="Gene3D" id="2.160.20.10">
    <property type="entry name" value="Single-stranded right-handed beta-helix, Pectin lyase-like"/>
    <property type="match status" value="1"/>
</dbReference>
<dbReference type="CDD" id="cd00118">
    <property type="entry name" value="LysM"/>
    <property type="match status" value="1"/>
</dbReference>
<dbReference type="InterPro" id="IPR018392">
    <property type="entry name" value="LysM"/>
</dbReference>
<dbReference type="GO" id="GO:0016837">
    <property type="term" value="F:carbon-oxygen lyase activity, acting on polysaccharides"/>
    <property type="evidence" value="ECO:0007669"/>
    <property type="project" value="TreeGrafter"/>
</dbReference>
<dbReference type="PANTHER" id="PTHR40088:SF1">
    <property type="entry name" value="PECTATE LYASE PEL9"/>
    <property type="match status" value="1"/>
</dbReference>
<dbReference type="Pfam" id="PF25849">
    <property type="entry name" value="PelX_N"/>
    <property type="match status" value="2"/>
</dbReference>
<evidence type="ECO:0000256" key="4">
    <source>
        <dbReference type="ARBA" id="ARBA00022723"/>
    </source>
</evidence>
<dbReference type="GO" id="GO:0046872">
    <property type="term" value="F:metal ion binding"/>
    <property type="evidence" value="ECO:0007669"/>
    <property type="project" value="UniProtKB-KW"/>
</dbReference>
<comment type="cofactor">
    <cofactor evidence="1">
        <name>Ca(2+)</name>
        <dbReference type="ChEBI" id="CHEBI:29108"/>
    </cofactor>
</comment>
<comment type="similarity">
    <text evidence="8">Belongs to the polysaccharide lyase 9 family.</text>
</comment>
<keyword evidence="6" id="KW-0106">Calcium</keyword>
<dbReference type="InterPro" id="IPR013783">
    <property type="entry name" value="Ig-like_fold"/>
</dbReference>
<dbReference type="EMBL" id="JAJEPV010000038">
    <property type="protein sequence ID" value="MCC2120616.1"/>
    <property type="molecule type" value="Genomic_DNA"/>
</dbReference>
<dbReference type="Gene3D" id="2.60.40.10">
    <property type="entry name" value="Immunoglobulins"/>
    <property type="match status" value="1"/>
</dbReference>
<keyword evidence="5" id="KW-0732">Signal</keyword>
<dbReference type="CDD" id="cd00063">
    <property type="entry name" value="FN3"/>
    <property type="match status" value="1"/>
</dbReference>
<evidence type="ECO:0000256" key="3">
    <source>
        <dbReference type="ARBA" id="ARBA00022525"/>
    </source>
</evidence>
<dbReference type="GO" id="GO:0005576">
    <property type="term" value="C:extracellular region"/>
    <property type="evidence" value="ECO:0007669"/>
    <property type="project" value="UniProtKB-SubCell"/>
</dbReference>
<evidence type="ECO:0000259" key="10">
    <source>
        <dbReference type="PROSITE" id="PS50853"/>
    </source>
</evidence>
<dbReference type="SMART" id="SM00257">
    <property type="entry name" value="LysM"/>
    <property type="match status" value="1"/>
</dbReference>
<protein>
    <submittedName>
        <fullName evidence="12">LysM peptidoglycan-binding domain-containing protein</fullName>
    </submittedName>
</protein>
<comment type="subcellular location">
    <subcellularLocation>
        <location evidence="2">Secreted</location>
    </subcellularLocation>
</comment>
<dbReference type="SUPFAM" id="SSF49265">
    <property type="entry name" value="Fibronectin type III"/>
    <property type="match status" value="1"/>
</dbReference>
<dbReference type="RefSeq" id="WP_227061935.1">
    <property type="nucleotide sequence ID" value="NZ_JAJEPV010000038.1"/>
</dbReference>
<dbReference type="SUPFAM" id="SSF54106">
    <property type="entry name" value="LysM domain"/>
    <property type="match status" value="1"/>
</dbReference>
<feature type="domain" description="Fibronectin type-III" evidence="10">
    <location>
        <begin position="335"/>
        <end position="417"/>
    </location>
</feature>
<comment type="caution">
    <text evidence="12">The sequence shown here is derived from an EMBL/GenBank/DDBJ whole genome shotgun (WGS) entry which is preliminary data.</text>
</comment>
<feature type="domain" description="LysM" evidence="11">
    <location>
        <begin position="1431"/>
        <end position="1476"/>
    </location>
</feature>
<keyword evidence="4" id="KW-0479">Metal-binding</keyword>
<proteinExistence type="inferred from homology"/>
<evidence type="ECO:0000256" key="7">
    <source>
        <dbReference type="ARBA" id="ARBA00023239"/>
    </source>
</evidence>
<reference evidence="12 13" key="1">
    <citation type="submission" date="2021-10" db="EMBL/GenBank/DDBJ databases">
        <title>Anaerobic single-cell dispensing facilitates the cultivation of human gut bacteria.</title>
        <authorList>
            <person name="Afrizal A."/>
        </authorList>
    </citation>
    <scope>NUCLEOTIDE SEQUENCE [LARGE SCALE GENOMIC DNA]</scope>
    <source>
        <strain evidence="12 13">CLA-AA-H273</strain>
    </source>
</reference>
<name>A0AAE3D9F8_9FIRM</name>
<gene>
    <name evidence="12" type="ORF">LKD75_13645</name>
</gene>
<organism evidence="12 13">
    <name type="scientific">Waltera acetigignens</name>
    <dbReference type="NCBI Taxonomy" id="2981769"/>
    <lineage>
        <taxon>Bacteria</taxon>
        <taxon>Bacillati</taxon>
        <taxon>Bacillota</taxon>
        <taxon>Clostridia</taxon>
        <taxon>Lachnospirales</taxon>
        <taxon>Lachnospiraceae</taxon>
        <taxon>Waltera</taxon>
    </lineage>
</organism>